<dbReference type="Gene3D" id="1.10.10.60">
    <property type="entry name" value="Homeodomain-like"/>
    <property type="match status" value="1"/>
</dbReference>
<dbReference type="AlphaFoldDB" id="A0AAV8REB2"/>
<evidence type="ECO:0000313" key="3">
    <source>
        <dbReference type="EMBL" id="KAJ8493756.1"/>
    </source>
</evidence>
<proteinExistence type="predicted"/>
<evidence type="ECO:0000313" key="4">
    <source>
        <dbReference type="Proteomes" id="UP001222027"/>
    </source>
</evidence>
<accession>A0AAV8REB2</accession>
<feature type="region of interest" description="Disordered" evidence="1">
    <location>
        <begin position="89"/>
        <end position="117"/>
    </location>
</feature>
<evidence type="ECO:0000259" key="2">
    <source>
        <dbReference type="Pfam" id="PF13837"/>
    </source>
</evidence>
<gene>
    <name evidence="3" type="ORF">OPV22_015477</name>
</gene>
<dbReference type="Proteomes" id="UP001222027">
    <property type="component" value="Unassembled WGS sequence"/>
</dbReference>
<dbReference type="InterPro" id="IPR044822">
    <property type="entry name" value="Myb_DNA-bind_4"/>
</dbReference>
<dbReference type="PANTHER" id="PTHR46327">
    <property type="entry name" value="F16F4.11 PROTEIN-RELATED"/>
    <property type="match status" value="1"/>
</dbReference>
<dbReference type="Pfam" id="PF13837">
    <property type="entry name" value="Myb_DNA-bind_4"/>
    <property type="match status" value="1"/>
</dbReference>
<keyword evidence="4" id="KW-1185">Reference proteome</keyword>
<evidence type="ECO:0000256" key="1">
    <source>
        <dbReference type="SAM" id="MobiDB-lite"/>
    </source>
</evidence>
<comment type="caution">
    <text evidence="3">The sequence shown here is derived from an EMBL/GenBank/DDBJ whole genome shotgun (WGS) entry which is preliminary data.</text>
</comment>
<protein>
    <recommendedName>
        <fullName evidence="2">Myb/SANT-like DNA-binding domain-containing protein</fullName>
    </recommendedName>
</protein>
<dbReference type="PANTHER" id="PTHR46327:SF3">
    <property type="entry name" value="TRANSCRIPTION FACTOR"/>
    <property type="match status" value="1"/>
</dbReference>
<dbReference type="EMBL" id="JAQQAF010000004">
    <property type="protein sequence ID" value="KAJ8493756.1"/>
    <property type="molecule type" value="Genomic_DNA"/>
</dbReference>
<feature type="compositionally biased region" description="Acidic residues" evidence="1">
    <location>
        <begin position="92"/>
        <end position="104"/>
    </location>
</feature>
<feature type="domain" description="Myb/SANT-like DNA-binding" evidence="2">
    <location>
        <begin position="125"/>
        <end position="209"/>
    </location>
</feature>
<sequence length="256" mass="28649">MISSRFRPFAFPSFHRKTPPSFGDAAAVSSAFPRKKGQSGYAGVAEAWAWLLAIQLSSSFPDGLLGFLAVSILGFPSWSTYNKGEYARASVSDDDEPSQTEDGADAQNETGEGKKVSPWLRMKSTDAMVWLLITAVSYVGEDNASESSGRRKYVILQKKGKWKAISKVMAERGCYVSRQQCEDKFNDLNKRYKKLMDILGRRTTCRVVENPALLGHMSNLPEKMKDDVWKILSSKHLSMRRCAPIMIVTVQEGREF</sequence>
<organism evidence="3 4">
    <name type="scientific">Ensete ventricosum</name>
    <name type="common">Abyssinian banana</name>
    <name type="synonym">Musa ensete</name>
    <dbReference type="NCBI Taxonomy" id="4639"/>
    <lineage>
        <taxon>Eukaryota</taxon>
        <taxon>Viridiplantae</taxon>
        <taxon>Streptophyta</taxon>
        <taxon>Embryophyta</taxon>
        <taxon>Tracheophyta</taxon>
        <taxon>Spermatophyta</taxon>
        <taxon>Magnoliopsida</taxon>
        <taxon>Liliopsida</taxon>
        <taxon>Zingiberales</taxon>
        <taxon>Musaceae</taxon>
        <taxon>Ensete</taxon>
    </lineage>
</organism>
<name>A0AAV8REB2_ENSVE</name>
<reference evidence="3 4" key="1">
    <citation type="submission" date="2022-12" db="EMBL/GenBank/DDBJ databases">
        <title>Chromosome-scale assembly of the Ensete ventricosum genome.</title>
        <authorList>
            <person name="Dussert Y."/>
            <person name="Stocks J."/>
            <person name="Wendawek A."/>
            <person name="Woldeyes F."/>
            <person name="Nichols R.A."/>
            <person name="Borrell J.S."/>
        </authorList>
    </citation>
    <scope>NUCLEOTIDE SEQUENCE [LARGE SCALE GENOMIC DNA]</scope>
    <source>
        <strain evidence="4">cv. Maze</strain>
        <tissue evidence="3">Seeds</tissue>
    </source>
</reference>